<accession>A0A2N9H8T6</accession>
<dbReference type="EMBL" id="OIVN01002992">
    <property type="protein sequence ID" value="SPD08004.1"/>
    <property type="molecule type" value="Genomic_DNA"/>
</dbReference>
<name>A0A2N9H8T6_FAGSY</name>
<evidence type="ECO:0000313" key="1">
    <source>
        <dbReference type="EMBL" id="SPD08004.1"/>
    </source>
</evidence>
<dbReference type="PANTHER" id="PTHR33116">
    <property type="entry name" value="REVERSE TRANSCRIPTASE ZINC-BINDING DOMAIN-CONTAINING PROTEIN-RELATED-RELATED"/>
    <property type="match status" value="1"/>
</dbReference>
<organism evidence="1">
    <name type="scientific">Fagus sylvatica</name>
    <name type="common">Beechnut</name>
    <dbReference type="NCBI Taxonomy" id="28930"/>
    <lineage>
        <taxon>Eukaryota</taxon>
        <taxon>Viridiplantae</taxon>
        <taxon>Streptophyta</taxon>
        <taxon>Embryophyta</taxon>
        <taxon>Tracheophyta</taxon>
        <taxon>Spermatophyta</taxon>
        <taxon>Magnoliopsida</taxon>
        <taxon>eudicotyledons</taxon>
        <taxon>Gunneridae</taxon>
        <taxon>Pentapetalae</taxon>
        <taxon>rosids</taxon>
        <taxon>fabids</taxon>
        <taxon>Fagales</taxon>
        <taxon>Fagaceae</taxon>
        <taxon>Fagus</taxon>
    </lineage>
</organism>
<dbReference type="AlphaFoldDB" id="A0A2N9H8T6"/>
<reference evidence="1" key="1">
    <citation type="submission" date="2018-02" db="EMBL/GenBank/DDBJ databases">
        <authorList>
            <person name="Cohen D.B."/>
            <person name="Kent A.D."/>
        </authorList>
    </citation>
    <scope>NUCLEOTIDE SEQUENCE</scope>
</reference>
<proteinExistence type="predicted"/>
<protein>
    <submittedName>
        <fullName evidence="1">Uncharacterized protein</fullName>
    </submittedName>
</protein>
<sequence>MFPPYLGVGSLDKLVSHLLFADDTLIFSDAKPEHIFNLRLLFTWFEAISRLKINLSKSEMVPAGNVPNLDSLAAIMGCKIIQLPMTYLGLPLGENFMSKSIWCPILEKMECKLAGWQRMYLSKGDTGRRRMLIGGRLFVLRMAALVEVGQLESLKEAYSKLFCIVRNKKAFVVEHLHYQNEAISWVFNLTCPAQDWELESVSSFLELLYSSSAKDHGVEVMCWNGSSKGGFQVKSYYRALLPLTGCYVPGKSI</sequence>
<dbReference type="PANTHER" id="PTHR33116:SF78">
    <property type="entry name" value="OS12G0587133 PROTEIN"/>
    <property type="match status" value="1"/>
</dbReference>
<gene>
    <name evidence="1" type="ORF">FSB_LOCUS35886</name>
</gene>